<proteinExistence type="inferred from homology"/>
<dbReference type="AlphaFoldDB" id="A0A3B0VBK2"/>
<dbReference type="FunFam" id="1.20.1640.10:FF:000004">
    <property type="entry name" value="Protein translocase subunit SecD"/>
    <property type="match status" value="1"/>
</dbReference>
<evidence type="ECO:0000256" key="8">
    <source>
        <dbReference type="ARBA" id="ARBA00023136"/>
    </source>
</evidence>
<protein>
    <submittedName>
        <fullName evidence="12">Protein translocase subunit SecF</fullName>
    </submittedName>
</protein>
<comment type="subcellular location">
    <subcellularLocation>
        <location evidence="1">Cell membrane</location>
        <topology evidence="1">Multi-pass membrane protein</topology>
    </subcellularLocation>
</comment>
<name>A0A3B0VBK2_9ZZZZ</name>
<dbReference type="SUPFAM" id="SSF82866">
    <property type="entry name" value="Multidrug efflux transporter AcrB transmembrane domain"/>
    <property type="match status" value="2"/>
</dbReference>
<feature type="transmembrane region" description="Helical" evidence="9">
    <location>
        <begin position="397"/>
        <end position="414"/>
    </location>
</feature>
<dbReference type="InterPro" id="IPR055344">
    <property type="entry name" value="SecD_SecF_C_bact"/>
</dbReference>
<feature type="domain" description="Protein export membrane protein SecD/SecF C-terminal" evidence="10">
    <location>
        <begin position="76"/>
        <end position="237"/>
    </location>
</feature>
<evidence type="ECO:0000256" key="6">
    <source>
        <dbReference type="ARBA" id="ARBA00022989"/>
    </source>
</evidence>
<dbReference type="NCBIfam" id="TIGR00916">
    <property type="entry name" value="2A0604s01"/>
    <property type="match status" value="2"/>
</dbReference>
<feature type="transmembrane region" description="Helical" evidence="9">
    <location>
        <begin position="274"/>
        <end position="294"/>
    </location>
</feature>
<feature type="transmembrane region" description="Helical" evidence="9">
    <location>
        <begin position="148"/>
        <end position="170"/>
    </location>
</feature>
<keyword evidence="5" id="KW-0653">Protein transport</keyword>
<dbReference type="Gene3D" id="3.30.1360.200">
    <property type="match status" value="1"/>
</dbReference>
<dbReference type="PRINTS" id="PR01755">
    <property type="entry name" value="SECFTRNLCASE"/>
</dbReference>
<feature type="transmembrane region" description="Helical" evidence="9">
    <location>
        <begin position="97"/>
        <end position="117"/>
    </location>
</feature>
<keyword evidence="7" id="KW-0811">Translocation</keyword>
<keyword evidence="2" id="KW-0813">Transport</keyword>
<evidence type="ECO:0000256" key="7">
    <source>
        <dbReference type="ARBA" id="ARBA00023010"/>
    </source>
</evidence>
<dbReference type="InterPro" id="IPR005665">
    <property type="entry name" value="SecF_bac"/>
</dbReference>
<feature type="transmembrane region" description="Helical" evidence="9">
    <location>
        <begin position="529"/>
        <end position="551"/>
    </location>
</feature>
<dbReference type="InterPro" id="IPR022645">
    <property type="entry name" value="SecD/SecF_bac"/>
</dbReference>
<evidence type="ECO:0000256" key="1">
    <source>
        <dbReference type="ARBA" id="ARBA00004651"/>
    </source>
</evidence>
<dbReference type="GO" id="GO:0015450">
    <property type="term" value="F:protein-transporting ATPase activity"/>
    <property type="evidence" value="ECO:0007669"/>
    <property type="project" value="InterPro"/>
</dbReference>
<feature type="transmembrane region" description="Helical" evidence="9">
    <location>
        <begin position="501"/>
        <end position="523"/>
    </location>
</feature>
<reference evidence="12" key="1">
    <citation type="submission" date="2018-06" db="EMBL/GenBank/DDBJ databases">
        <authorList>
            <person name="Zhirakovskaya E."/>
        </authorList>
    </citation>
    <scope>NUCLEOTIDE SEQUENCE</scope>
</reference>
<dbReference type="InterPro" id="IPR054384">
    <property type="entry name" value="SecDF_P1_head"/>
</dbReference>
<evidence type="ECO:0000256" key="5">
    <source>
        <dbReference type="ARBA" id="ARBA00022927"/>
    </source>
</evidence>
<dbReference type="PANTHER" id="PTHR30081:SF1">
    <property type="entry name" value="PROTEIN TRANSLOCASE SUBUNIT SECD"/>
    <property type="match status" value="1"/>
</dbReference>
<dbReference type="NCBIfam" id="TIGR00966">
    <property type="entry name" value="transloc_SecF"/>
    <property type="match status" value="1"/>
</dbReference>
<feature type="transmembrane region" description="Helical" evidence="9">
    <location>
        <begin position="191"/>
        <end position="213"/>
    </location>
</feature>
<evidence type="ECO:0000256" key="2">
    <source>
        <dbReference type="ARBA" id="ARBA00022448"/>
    </source>
</evidence>
<feature type="non-terminal residue" evidence="12">
    <location>
        <position position="1"/>
    </location>
</feature>
<feature type="domain" description="Protein export membrane protein SecD/SecF C-terminal" evidence="10">
    <location>
        <begin position="373"/>
        <end position="553"/>
    </location>
</feature>
<evidence type="ECO:0000256" key="4">
    <source>
        <dbReference type="ARBA" id="ARBA00022692"/>
    </source>
</evidence>
<feature type="transmembrane region" description="Helical" evidence="9">
    <location>
        <begin position="421"/>
        <end position="443"/>
    </location>
</feature>
<accession>A0A3B0VBK2</accession>
<sequence length="556" mass="61071">YVTLDLTGRGGKIFGQITEKNVNKRFAIILDGRVKSAPVIREKILGGRAQISGNFTYPEATDLAIVLRIGALPAPVEIVQNLTVGASLGKDSIHQGIAAGLLGVFLVITFMLFYYRFSGFIADLALALNVLLVFTGLAFMNATLTLPGIAGIILSIGMAVDSNVLIFERMREEFALGKSIRSGVEGGYDKAFWTIVDSQVTTLITALALFLFGTGPIKGFAVTLSFGVTFNLFTTLFGTRLAYDYLYNKRALKKLTFLKFFNKPNLDYMSIRKITFTISTLLALLGMFAFVQILRGHGNLGVDFAGGSMLEYQASAPFQLKEARKAFAKYKLNDIQLQKVENKNQLIIKLKKSTKTVENLDTKVTKILNSEIKGPHFKIISETEIGSSVSSALRDKAVEAIFISLLGIIVYLALRFDIRFGLAGVIAIFHDVLVVIGICYIMNVEMTLLIVTSLLTLAGYSINDSVIVFDRIRENIKHQGNEKNLFALINRSTNEMLSRTIVTSLTTLLSLVALFLLGGIVIHEFAFTLIVGIIVGTYSSIFIASPLLSIWSKEKQ</sequence>
<evidence type="ECO:0000259" key="10">
    <source>
        <dbReference type="Pfam" id="PF02355"/>
    </source>
</evidence>
<dbReference type="InterPro" id="IPR022646">
    <property type="entry name" value="SecD/SecF_CS"/>
</dbReference>
<evidence type="ECO:0000256" key="3">
    <source>
        <dbReference type="ARBA" id="ARBA00022475"/>
    </source>
</evidence>
<feature type="domain" description="SecDF P1 head subdomain" evidence="11">
    <location>
        <begin position="2"/>
        <end position="74"/>
    </location>
</feature>
<feature type="transmembrane region" description="Helical" evidence="9">
    <location>
        <begin position="449"/>
        <end position="469"/>
    </location>
</feature>
<dbReference type="GO" id="GO:0005886">
    <property type="term" value="C:plasma membrane"/>
    <property type="evidence" value="ECO:0007669"/>
    <property type="project" value="UniProtKB-SubCell"/>
</dbReference>
<dbReference type="Pfam" id="PF22599">
    <property type="entry name" value="SecDF_P1_head"/>
    <property type="match status" value="1"/>
</dbReference>
<dbReference type="HAMAP" id="MF_01464_B">
    <property type="entry name" value="SecF_B"/>
    <property type="match status" value="1"/>
</dbReference>
<keyword evidence="4 9" id="KW-0812">Transmembrane</keyword>
<dbReference type="NCBIfam" id="TIGR01129">
    <property type="entry name" value="secD"/>
    <property type="match status" value="1"/>
</dbReference>
<dbReference type="InterPro" id="IPR022813">
    <property type="entry name" value="SecD/SecF_arch_bac"/>
</dbReference>
<feature type="transmembrane region" description="Helical" evidence="9">
    <location>
        <begin position="219"/>
        <end position="243"/>
    </location>
</feature>
<dbReference type="Gene3D" id="1.20.1640.10">
    <property type="entry name" value="Multidrug efflux transporter AcrB transmembrane domain"/>
    <property type="match status" value="2"/>
</dbReference>
<dbReference type="EMBL" id="UOEX01000218">
    <property type="protein sequence ID" value="VAW37643.1"/>
    <property type="molecule type" value="Genomic_DNA"/>
</dbReference>
<gene>
    <name evidence="12" type="ORF">MNBD_DELTA03-1244</name>
</gene>
<evidence type="ECO:0000313" key="12">
    <source>
        <dbReference type="EMBL" id="VAW37643.1"/>
    </source>
</evidence>
<keyword evidence="8 9" id="KW-0472">Membrane</keyword>
<dbReference type="InterPro" id="IPR048634">
    <property type="entry name" value="SecD_SecF_C"/>
</dbReference>
<keyword evidence="6 9" id="KW-1133">Transmembrane helix</keyword>
<feature type="transmembrane region" description="Helical" evidence="9">
    <location>
        <begin position="124"/>
        <end position="142"/>
    </location>
</feature>
<evidence type="ECO:0000259" key="11">
    <source>
        <dbReference type="Pfam" id="PF22599"/>
    </source>
</evidence>
<dbReference type="GO" id="GO:0006886">
    <property type="term" value="P:intracellular protein transport"/>
    <property type="evidence" value="ECO:0007669"/>
    <property type="project" value="InterPro"/>
</dbReference>
<evidence type="ECO:0000256" key="9">
    <source>
        <dbReference type="SAM" id="Phobius"/>
    </source>
</evidence>
<keyword evidence="3" id="KW-1003">Cell membrane</keyword>
<organism evidence="12">
    <name type="scientific">hydrothermal vent metagenome</name>
    <dbReference type="NCBI Taxonomy" id="652676"/>
    <lineage>
        <taxon>unclassified sequences</taxon>
        <taxon>metagenomes</taxon>
        <taxon>ecological metagenomes</taxon>
    </lineage>
</organism>
<dbReference type="Pfam" id="PF07549">
    <property type="entry name" value="Sec_GG"/>
    <property type="match status" value="1"/>
</dbReference>
<dbReference type="PANTHER" id="PTHR30081">
    <property type="entry name" value="PROTEIN-EXPORT MEMBRANE PROTEIN SEC"/>
    <property type="match status" value="1"/>
</dbReference>
<dbReference type="InterPro" id="IPR005791">
    <property type="entry name" value="SecD"/>
</dbReference>
<dbReference type="Pfam" id="PF02355">
    <property type="entry name" value="SecD_SecF_C"/>
    <property type="match status" value="2"/>
</dbReference>